<dbReference type="InterPro" id="IPR016047">
    <property type="entry name" value="M23ase_b-sheet_dom"/>
</dbReference>
<gene>
    <name evidence="3" type="ORF">RM572_06240</name>
</gene>
<dbReference type="Gene3D" id="2.70.70.10">
    <property type="entry name" value="Glucose Permease (Domain IIA)"/>
    <property type="match status" value="1"/>
</dbReference>
<reference evidence="4" key="1">
    <citation type="submission" date="2023-07" db="EMBL/GenBank/DDBJ databases">
        <title>30 novel species of actinomycetes from the DSMZ collection.</title>
        <authorList>
            <person name="Nouioui I."/>
        </authorList>
    </citation>
    <scope>NUCLEOTIDE SEQUENCE [LARGE SCALE GENOMIC DNA]</scope>
    <source>
        <strain evidence="4">DSM 42041</strain>
    </source>
</reference>
<dbReference type="Pfam" id="PF01551">
    <property type="entry name" value="Peptidase_M23"/>
    <property type="match status" value="1"/>
</dbReference>
<dbReference type="InterPro" id="IPR011055">
    <property type="entry name" value="Dup_hybrid_motif"/>
</dbReference>
<dbReference type="CDD" id="cd12797">
    <property type="entry name" value="M23_peptidase"/>
    <property type="match status" value="1"/>
</dbReference>
<feature type="region of interest" description="Disordered" evidence="1">
    <location>
        <begin position="87"/>
        <end position="124"/>
    </location>
</feature>
<dbReference type="InterPro" id="IPR050570">
    <property type="entry name" value="Cell_wall_metabolism_enzyme"/>
</dbReference>
<feature type="domain" description="M23ase beta-sheet core" evidence="2">
    <location>
        <begin position="158"/>
        <end position="245"/>
    </location>
</feature>
<evidence type="ECO:0000256" key="1">
    <source>
        <dbReference type="SAM" id="MobiDB-lite"/>
    </source>
</evidence>
<dbReference type="RefSeq" id="WP_311672269.1">
    <property type="nucleotide sequence ID" value="NZ_JAVREQ010000003.1"/>
</dbReference>
<keyword evidence="4" id="KW-1185">Reference proteome</keyword>
<feature type="compositionally biased region" description="Basic residues" evidence="1">
    <location>
        <begin position="12"/>
        <end position="21"/>
    </location>
</feature>
<dbReference type="PANTHER" id="PTHR21666">
    <property type="entry name" value="PEPTIDASE-RELATED"/>
    <property type="match status" value="1"/>
</dbReference>
<feature type="region of interest" description="Disordered" evidence="1">
    <location>
        <begin position="44"/>
        <end position="73"/>
    </location>
</feature>
<accession>A0ABU2NN18</accession>
<sequence length="266" mass="26785">MATTTGPGRQRTPGKHRRPGRACRAGARIAGVAGLATASVAGSLAAPAAAAPATPAVAAEEASGRPDTGLTQAAAVSDSLAGRIADQARTQRSAAEAAAEEAARKAAARAEREREEGERRRAARAAERAALHRYVAPVAGSHVSTAYGAGGAMWSSGSHTGVDFHAASGTTVRSVAAGEVVEAGWSGAYGYNVVVRHADGTYTQYGHLSSVTVASGARVGAGDRVGLSGSTGNSSGPHLHFEVRTGPDYGSDIAPLPYLREHGVDV</sequence>
<proteinExistence type="predicted"/>
<dbReference type="EC" id="3.4.-.-" evidence="3"/>
<dbReference type="GO" id="GO:0016787">
    <property type="term" value="F:hydrolase activity"/>
    <property type="evidence" value="ECO:0007669"/>
    <property type="project" value="UniProtKB-KW"/>
</dbReference>
<feature type="compositionally biased region" description="Low complexity" evidence="1">
    <location>
        <begin position="44"/>
        <end position="61"/>
    </location>
</feature>
<dbReference type="EMBL" id="JAVREQ010000003">
    <property type="protein sequence ID" value="MDT0378380.1"/>
    <property type="molecule type" value="Genomic_DNA"/>
</dbReference>
<evidence type="ECO:0000313" key="3">
    <source>
        <dbReference type="EMBL" id="MDT0378380.1"/>
    </source>
</evidence>
<feature type="compositionally biased region" description="Low complexity" evidence="1">
    <location>
        <begin position="1"/>
        <end position="11"/>
    </location>
</feature>
<dbReference type="Proteomes" id="UP001183414">
    <property type="component" value="Unassembled WGS sequence"/>
</dbReference>
<dbReference type="PANTHER" id="PTHR21666:SF270">
    <property type="entry name" value="MUREIN HYDROLASE ACTIVATOR ENVC"/>
    <property type="match status" value="1"/>
</dbReference>
<keyword evidence="3" id="KW-0378">Hydrolase</keyword>
<feature type="region of interest" description="Disordered" evidence="1">
    <location>
        <begin position="1"/>
        <end position="22"/>
    </location>
</feature>
<protein>
    <submittedName>
        <fullName evidence="3">M23 family metallopeptidase</fullName>
        <ecNumber evidence="3">3.4.-.-</ecNumber>
    </submittedName>
</protein>
<comment type="caution">
    <text evidence="3">The sequence shown here is derived from an EMBL/GenBank/DDBJ whole genome shotgun (WGS) entry which is preliminary data.</text>
</comment>
<organism evidence="3 4">
    <name type="scientific">Streptomyces hazeniae</name>
    <dbReference type="NCBI Taxonomy" id="3075538"/>
    <lineage>
        <taxon>Bacteria</taxon>
        <taxon>Bacillati</taxon>
        <taxon>Actinomycetota</taxon>
        <taxon>Actinomycetes</taxon>
        <taxon>Kitasatosporales</taxon>
        <taxon>Streptomycetaceae</taxon>
        <taxon>Streptomyces</taxon>
    </lineage>
</organism>
<feature type="compositionally biased region" description="Basic and acidic residues" evidence="1">
    <location>
        <begin position="101"/>
        <end position="124"/>
    </location>
</feature>
<evidence type="ECO:0000313" key="4">
    <source>
        <dbReference type="Proteomes" id="UP001183414"/>
    </source>
</evidence>
<evidence type="ECO:0000259" key="2">
    <source>
        <dbReference type="Pfam" id="PF01551"/>
    </source>
</evidence>
<dbReference type="SUPFAM" id="SSF51261">
    <property type="entry name" value="Duplicated hybrid motif"/>
    <property type="match status" value="1"/>
</dbReference>
<name>A0ABU2NN18_9ACTN</name>